<dbReference type="RefSeq" id="WP_200816924.1">
    <property type="nucleotide sequence ID" value="NZ_FUWZ01000001.1"/>
</dbReference>
<dbReference type="InterPro" id="IPR020843">
    <property type="entry name" value="ER"/>
</dbReference>
<dbReference type="InterPro" id="IPR013154">
    <property type="entry name" value="ADH-like_N"/>
</dbReference>
<dbReference type="STRING" id="634771.SAMN04488128_1011356"/>
<dbReference type="Gene3D" id="3.40.50.720">
    <property type="entry name" value="NAD(P)-binding Rossmann-like Domain"/>
    <property type="match status" value="1"/>
</dbReference>
<evidence type="ECO:0000313" key="4">
    <source>
        <dbReference type="Proteomes" id="UP000190367"/>
    </source>
</evidence>
<name>A0A1T4N038_9BACT</name>
<dbReference type="Proteomes" id="UP000190367">
    <property type="component" value="Unassembled WGS sequence"/>
</dbReference>
<dbReference type="PANTHER" id="PTHR44154:SF1">
    <property type="entry name" value="QUINONE OXIDOREDUCTASE"/>
    <property type="match status" value="1"/>
</dbReference>
<accession>A0A1T4N038</accession>
<reference evidence="4" key="1">
    <citation type="submission" date="2017-02" db="EMBL/GenBank/DDBJ databases">
        <authorList>
            <person name="Varghese N."/>
            <person name="Submissions S."/>
        </authorList>
    </citation>
    <scope>NUCLEOTIDE SEQUENCE [LARGE SCALE GENOMIC DNA]</scope>
    <source>
        <strain evidence="4">DSM 22224</strain>
    </source>
</reference>
<dbReference type="SMART" id="SM00829">
    <property type="entry name" value="PKS_ER"/>
    <property type="match status" value="1"/>
</dbReference>
<evidence type="ECO:0000259" key="2">
    <source>
        <dbReference type="SMART" id="SM00829"/>
    </source>
</evidence>
<sequence length="304" mass="31970">MTIKAMQYKVYGAPEAVLEVARILKPAPSPGQIRIKVRAAGVNPSDWKRMEGQYQAFDEVVFPSGVGVEASGTVDAIGEGVTGVRIGDAVFGYGNSTMAEYAVLSNWVKKPEGVPFEVAAAIPVVSETAWRCLDDLDAAPGSTILVSGAAGGIGSAVVQLARRRGLQVIGTASVRNHDYLRELGAIPTTYGDGLKDRVTALAPDAIAGALDIAGSGIIPELIDIVGSPSMVVSVTDFSALDYGARFSAGPPRNVHQVLSEVAGLYEKGLYQLYIQAVFPLEETVRALTISSQKQVRGKLVIVVN</sequence>
<protein>
    <submittedName>
        <fullName evidence="3">NADPH:quinone reductase</fullName>
    </submittedName>
</protein>
<proteinExistence type="predicted"/>
<dbReference type="SUPFAM" id="SSF50129">
    <property type="entry name" value="GroES-like"/>
    <property type="match status" value="1"/>
</dbReference>
<gene>
    <name evidence="3" type="ORF">SAMN04488128_1011356</name>
</gene>
<keyword evidence="4" id="KW-1185">Reference proteome</keyword>
<dbReference type="PANTHER" id="PTHR44154">
    <property type="entry name" value="QUINONE OXIDOREDUCTASE"/>
    <property type="match status" value="1"/>
</dbReference>
<dbReference type="Pfam" id="PF13602">
    <property type="entry name" value="ADH_zinc_N_2"/>
    <property type="match status" value="1"/>
</dbReference>
<dbReference type="EMBL" id="FUWZ01000001">
    <property type="protein sequence ID" value="SJZ72375.1"/>
    <property type="molecule type" value="Genomic_DNA"/>
</dbReference>
<keyword evidence="1" id="KW-0521">NADP</keyword>
<evidence type="ECO:0000256" key="1">
    <source>
        <dbReference type="ARBA" id="ARBA00022857"/>
    </source>
</evidence>
<dbReference type="InterPro" id="IPR011032">
    <property type="entry name" value="GroES-like_sf"/>
</dbReference>
<dbReference type="SUPFAM" id="SSF51735">
    <property type="entry name" value="NAD(P)-binding Rossmann-fold domains"/>
    <property type="match status" value="1"/>
</dbReference>
<dbReference type="InterPro" id="IPR051603">
    <property type="entry name" value="Zinc-ADH_QOR/CCCR"/>
</dbReference>
<feature type="domain" description="Enoyl reductase (ER)" evidence="2">
    <location>
        <begin position="12"/>
        <end position="301"/>
    </location>
</feature>
<dbReference type="Gene3D" id="3.90.180.10">
    <property type="entry name" value="Medium-chain alcohol dehydrogenases, catalytic domain"/>
    <property type="match status" value="1"/>
</dbReference>
<dbReference type="InterPro" id="IPR036291">
    <property type="entry name" value="NAD(P)-bd_dom_sf"/>
</dbReference>
<organism evidence="3 4">
    <name type="scientific">Chitinophaga eiseniae</name>
    <dbReference type="NCBI Taxonomy" id="634771"/>
    <lineage>
        <taxon>Bacteria</taxon>
        <taxon>Pseudomonadati</taxon>
        <taxon>Bacteroidota</taxon>
        <taxon>Chitinophagia</taxon>
        <taxon>Chitinophagales</taxon>
        <taxon>Chitinophagaceae</taxon>
        <taxon>Chitinophaga</taxon>
    </lineage>
</organism>
<dbReference type="Pfam" id="PF08240">
    <property type="entry name" value="ADH_N"/>
    <property type="match status" value="1"/>
</dbReference>
<dbReference type="AlphaFoldDB" id="A0A1T4N038"/>
<dbReference type="CDD" id="cd05289">
    <property type="entry name" value="MDR_like_2"/>
    <property type="match status" value="1"/>
</dbReference>
<evidence type="ECO:0000313" key="3">
    <source>
        <dbReference type="EMBL" id="SJZ72375.1"/>
    </source>
</evidence>
<dbReference type="GO" id="GO:0016491">
    <property type="term" value="F:oxidoreductase activity"/>
    <property type="evidence" value="ECO:0007669"/>
    <property type="project" value="InterPro"/>
</dbReference>